<dbReference type="Proteomes" id="UP000691718">
    <property type="component" value="Unassembled WGS sequence"/>
</dbReference>
<comment type="caution">
    <text evidence="2">The sequence shown here is derived from an EMBL/GenBank/DDBJ whole genome shotgun (WGS) entry which is preliminary data.</text>
</comment>
<accession>A0A8S3WD97</accession>
<sequence>MCAGGLQRVGTPHPLPLQPSGVAVESRRKRSVGMAMRHSPYPPRLKRGRTVDAVVMGLRGESIVGIARRRSPYPPQPNLGWRRNHRPDPPLGSGRLVLLSARFSWPHGLRASDARASVAQM</sequence>
<gene>
    <name evidence="2" type="ORF">PAPOLLO_LOCUS4802</name>
</gene>
<evidence type="ECO:0000313" key="3">
    <source>
        <dbReference type="Proteomes" id="UP000691718"/>
    </source>
</evidence>
<organism evidence="2 3">
    <name type="scientific">Parnassius apollo</name>
    <name type="common">Apollo butterfly</name>
    <name type="synonym">Papilio apollo</name>
    <dbReference type="NCBI Taxonomy" id="110799"/>
    <lineage>
        <taxon>Eukaryota</taxon>
        <taxon>Metazoa</taxon>
        <taxon>Ecdysozoa</taxon>
        <taxon>Arthropoda</taxon>
        <taxon>Hexapoda</taxon>
        <taxon>Insecta</taxon>
        <taxon>Pterygota</taxon>
        <taxon>Neoptera</taxon>
        <taxon>Endopterygota</taxon>
        <taxon>Lepidoptera</taxon>
        <taxon>Glossata</taxon>
        <taxon>Ditrysia</taxon>
        <taxon>Papilionoidea</taxon>
        <taxon>Papilionidae</taxon>
        <taxon>Parnassiinae</taxon>
        <taxon>Parnassini</taxon>
        <taxon>Parnassius</taxon>
        <taxon>Parnassius</taxon>
    </lineage>
</organism>
<feature type="region of interest" description="Disordered" evidence="1">
    <location>
        <begin position="68"/>
        <end position="88"/>
    </location>
</feature>
<feature type="region of interest" description="Disordered" evidence="1">
    <location>
        <begin position="1"/>
        <end position="24"/>
    </location>
</feature>
<dbReference type="EMBL" id="CAJQZP010000287">
    <property type="protein sequence ID" value="CAG4953152.1"/>
    <property type="molecule type" value="Genomic_DNA"/>
</dbReference>
<evidence type="ECO:0000313" key="2">
    <source>
        <dbReference type="EMBL" id="CAG4953152.1"/>
    </source>
</evidence>
<evidence type="ECO:0000256" key="1">
    <source>
        <dbReference type="SAM" id="MobiDB-lite"/>
    </source>
</evidence>
<keyword evidence="3" id="KW-1185">Reference proteome</keyword>
<reference evidence="2" key="1">
    <citation type="submission" date="2021-04" db="EMBL/GenBank/DDBJ databases">
        <authorList>
            <person name="Tunstrom K."/>
        </authorList>
    </citation>
    <scope>NUCLEOTIDE SEQUENCE</scope>
</reference>
<dbReference type="AlphaFoldDB" id="A0A8S3WD97"/>
<protein>
    <submittedName>
        <fullName evidence="2">(apollo) hypothetical protein</fullName>
    </submittedName>
</protein>
<proteinExistence type="predicted"/>
<name>A0A8S3WD97_PARAO</name>